<sequence>MTSGDKYIIYSAELDSKGNHEHLSDYGNTSHQHERFPKLVKIHVVSIEESGKITYLDSSTKWYKENDFYIQNS</sequence>
<evidence type="ECO:0000313" key="1">
    <source>
        <dbReference type="EMBL" id="DAE30790.1"/>
    </source>
</evidence>
<protein>
    <submittedName>
        <fullName evidence="1">Uncharacterized protein</fullName>
    </submittedName>
</protein>
<proteinExistence type="predicted"/>
<dbReference type="EMBL" id="BK059105">
    <property type="protein sequence ID" value="DAE30790.1"/>
    <property type="molecule type" value="Genomic_DNA"/>
</dbReference>
<reference evidence="1" key="1">
    <citation type="journal article" date="2021" name="Proc. Natl. Acad. Sci. U.S.A.">
        <title>A Catalog of Tens of Thousands of Viruses from Human Metagenomes Reveals Hidden Associations with Chronic Diseases.</title>
        <authorList>
            <person name="Tisza M.J."/>
            <person name="Buck C.B."/>
        </authorList>
    </citation>
    <scope>NUCLEOTIDE SEQUENCE</scope>
    <source>
        <strain evidence="1">CtML55</strain>
    </source>
</reference>
<name>A0A8S5RHC8_9VIRU</name>
<organism evidence="1">
    <name type="scientific">virus sp. ctML55</name>
    <dbReference type="NCBI Taxonomy" id="2827627"/>
    <lineage>
        <taxon>Viruses</taxon>
    </lineage>
</organism>
<accession>A0A8S5RHC8</accession>